<dbReference type="PATRIC" id="fig|178901.14.peg.1672"/>
<protein>
    <submittedName>
        <fullName evidence="1">Uncharacterized protein</fullName>
    </submittedName>
</protein>
<sequence>MVMGESAPTLRSLWAEGEKARKSWALDAYERFRMELSTWTQCQLPEAKSETTIVLFGPTQVGKTTLLLELLGVSPSELKKVSDALRADRKAGTSSTSVPMIYHESADEHWRIDNDDPLSEGSLKDELKALRQRVEAGGMEDTHVATLYIPKCYFDPARHGLPRVRILDLPGINPANLNEGAFVRTVAQKYVPTADLVLLMTRADDLSFLNPETLAEGGLRALDWRVSPARFCLVTTYACKLESVQTWLDTPGEARTVNSLRQRCAEQLDTFGITVTAPHCLFPLDFGDSWAKASARRRELARPLMDELRRELCERITNAADPLGRLHHVRDAFNIAVKLDSAALKHLDDAQRDADLAMRKRKATLNNWCQQHKRRSKRLAELEDDGAISSADQELRLEFEKKLKDMLPRLPAADDTSAMKKSYLLNFSRRFQTALWRCVSNLERLASQTENDHTYEILTFLTAEFEEKKFNRHSACFFKEFTEKLENPVFDDYWLLVPGRKFIADRAQLGSCMEKATIWLRKCFAEACDRAAKVQKDALKQKRTRMMRGLQRVQARIERLEGDGAAQQDAMVKQAKEIADLRRALADDRQRASEFDEILRAALRKDLRARRDAMVTETVPTKRFLQLVEAVTISYRFRERFTTLLATTEDLR</sequence>
<dbReference type="SUPFAM" id="SSF52540">
    <property type="entry name" value="P-loop containing nucleoside triphosphate hydrolases"/>
    <property type="match status" value="1"/>
</dbReference>
<dbReference type="AlphaFoldDB" id="A0A149UQU3"/>
<proteinExistence type="predicted"/>
<evidence type="ECO:0000313" key="1">
    <source>
        <dbReference type="EMBL" id="KXV70282.1"/>
    </source>
</evidence>
<comment type="caution">
    <text evidence="1">The sequence shown here is derived from an EMBL/GenBank/DDBJ whole genome shotgun (WGS) entry which is preliminary data.</text>
</comment>
<gene>
    <name evidence="1" type="ORF">AD951_03320</name>
</gene>
<evidence type="ECO:0000313" key="2">
    <source>
        <dbReference type="Proteomes" id="UP000075377"/>
    </source>
</evidence>
<reference evidence="1 2" key="1">
    <citation type="submission" date="2015-06" db="EMBL/GenBank/DDBJ databases">
        <title>Improved classification and identification of acetic acid bacteria using matrix-assisted laser desorption/ionization time-of-flight mass spectrometry; Gluconobacter nephelii and Gluconobacter uchimurae are later heterotypic synonyms of Gluconobacter japonicus and Gluconobacter oxydans, respectively.</title>
        <authorList>
            <person name="Li L."/>
            <person name="Cleenwerck I."/>
            <person name="De Vuyst L."/>
            <person name="Vandamme P."/>
        </authorList>
    </citation>
    <scope>NUCLEOTIDE SEQUENCE [LARGE SCALE GENOMIC DNA]</scope>
    <source>
        <strain evidence="1 2">LMG 1699</strain>
    </source>
</reference>
<name>A0A149UQU3_9PROT</name>
<dbReference type="Gene3D" id="3.40.50.300">
    <property type="entry name" value="P-loop containing nucleotide triphosphate hydrolases"/>
    <property type="match status" value="1"/>
</dbReference>
<dbReference type="EMBL" id="LHZX01000236">
    <property type="protein sequence ID" value="KXV70282.1"/>
    <property type="molecule type" value="Genomic_DNA"/>
</dbReference>
<dbReference type="InterPro" id="IPR027417">
    <property type="entry name" value="P-loop_NTPase"/>
</dbReference>
<accession>A0A149UQU3</accession>
<organism evidence="1 2">
    <name type="scientific">Acetobacter malorum</name>
    <dbReference type="NCBI Taxonomy" id="178901"/>
    <lineage>
        <taxon>Bacteria</taxon>
        <taxon>Pseudomonadati</taxon>
        <taxon>Pseudomonadota</taxon>
        <taxon>Alphaproteobacteria</taxon>
        <taxon>Acetobacterales</taxon>
        <taxon>Acetobacteraceae</taxon>
        <taxon>Acetobacter</taxon>
    </lineage>
</organism>
<dbReference type="Proteomes" id="UP000075377">
    <property type="component" value="Unassembled WGS sequence"/>
</dbReference>